<evidence type="ECO:0000313" key="2">
    <source>
        <dbReference type="EMBL" id="KIW05988.1"/>
    </source>
</evidence>
<name>A0A0D2AGB7_9PEZI</name>
<evidence type="ECO:0000259" key="1">
    <source>
        <dbReference type="Pfam" id="PF06985"/>
    </source>
</evidence>
<dbReference type="RefSeq" id="XP_016215857.1">
    <property type="nucleotide sequence ID" value="XM_016356334.1"/>
</dbReference>
<dbReference type="InterPro" id="IPR052895">
    <property type="entry name" value="HetReg/Transcr_Mod"/>
</dbReference>
<dbReference type="EMBL" id="KN847536">
    <property type="protein sequence ID" value="KIW05988.1"/>
    <property type="molecule type" value="Genomic_DNA"/>
</dbReference>
<dbReference type="PANTHER" id="PTHR24148:SF82">
    <property type="entry name" value="HETEROKARYON INCOMPATIBILITY DOMAIN-CONTAINING PROTEIN"/>
    <property type="match status" value="1"/>
</dbReference>
<accession>A0A0D2AGB7</accession>
<dbReference type="InterPro" id="IPR010730">
    <property type="entry name" value="HET"/>
</dbReference>
<dbReference type="PANTHER" id="PTHR24148">
    <property type="entry name" value="ANKYRIN REPEAT DOMAIN-CONTAINING PROTEIN 39 HOMOLOG-RELATED"/>
    <property type="match status" value="1"/>
</dbReference>
<dbReference type="Proteomes" id="UP000053259">
    <property type="component" value="Unassembled WGS sequence"/>
</dbReference>
<sequence>MEKWSPAIDPTYRKGQCEFFTWNWSLGTEFSEDLLSEHGNEAKEHLFREFLPAHQKELERGHRTLQRLREIHPIVASLVGTKPYLVDGMTLRLINGETSAMPKTYTALSYCWPMEPRRQTSTGRRPLPISPLLFQHLVLQRETADEGIWCDQICIDQVNKDEKSRTITAMDAIYRSARVVVVALEDIQVSTEEEIFLRAFIEDYEDRKWQPLPPPHIHERPPFMERNPVLMGFFLKICRSRWFQRAWCAHEMRLAKRHRFLIRCESDSHTLLSFSDFFMAYLVLLSASVSLPDEEKQVRHILNQVFNFSGYMDELRRVLVGSSNKEKEDGHYTLAWTTLISETFKLGAGGDPDAPDREKDANLDKMTIVLNSMGSGLALKRYAAAQSSRTASEELCQAVLFTLSLAAGDPTSLTTNGDPFKLATKECASWLRRPHHTDIGSGAMRQEKLPEMDPFFVKLDTSPYMKWIDLDFFVSSSLQEPPAELRSLAGLLVSECRKAGLGGGFLGQLAQGPLYLGWRMEADFEFWNINFTGIIAIFLLFGPKWMLGMAEKCGFASPHVLDEIKSAVRTHFSDGFDQNWLRDQEWTKSESSLHAVDCLLRIAYWLVGWSMSIMPQTHPDRWTWKPYICFSDQGFKAMILSPENMTVAVPLALWRMGYDRLPRVWLLDPNSEVEMTSNASDSGVGDEIAMRGKSVLFANLSNDDYSNLRRQGLCTRMRVHGPKQNSLEEN</sequence>
<dbReference type="GeneID" id="27311145"/>
<dbReference type="Pfam" id="PF06985">
    <property type="entry name" value="HET"/>
    <property type="match status" value="1"/>
</dbReference>
<proteinExistence type="predicted"/>
<organism evidence="2 3">
    <name type="scientific">Verruconis gallopava</name>
    <dbReference type="NCBI Taxonomy" id="253628"/>
    <lineage>
        <taxon>Eukaryota</taxon>
        <taxon>Fungi</taxon>
        <taxon>Dikarya</taxon>
        <taxon>Ascomycota</taxon>
        <taxon>Pezizomycotina</taxon>
        <taxon>Dothideomycetes</taxon>
        <taxon>Pleosporomycetidae</taxon>
        <taxon>Venturiales</taxon>
        <taxon>Sympoventuriaceae</taxon>
        <taxon>Verruconis</taxon>
    </lineage>
</organism>
<dbReference type="OrthoDB" id="270167at2759"/>
<feature type="domain" description="Heterokaryon incompatibility" evidence="1">
    <location>
        <begin position="105"/>
        <end position="251"/>
    </location>
</feature>
<dbReference type="AlphaFoldDB" id="A0A0D2AGB7"/>
<dbReference type="HOGENOM" id="CLU_373041_0_0_1"/>
<dbReference type="VEuPathDB" id="FungiDB:PV09_03172"/>
<dbReference type="STRING" id="253628.A0A0D2AGB7"/>
<keyword evidence="3" id="KW-1185">Reference proteome</keyword>
<evidence type="ECO:0000313" key="3">
    <source>
        <dbReference type="Proteomes" id="UP000053259"/>
    </source>
</evidence>
<reference evidence="2 3" key="1">
    <citation type="submission" date="2015-01" db="EMBL/GenBank/DDBJ databases">
        <title>The Genome Sequence of Ochroconis gallopava CBS43764.</title>
        <authorList>
            <consortium name="The Broad Institute Genomics Platform"/>
            <person name="Cuomo C."/>
            <person name="de Hoog S."/>
            <person name="Gorbushina A."/>
            <person name="Stielow B."/>
            <person name="Teixiera M."/>
            <person name="Abouelleil A."/>
            <person name="Chapman S.B."/>
            <person name="Priest M."/>
            <person name="Young S.K."/>
            <person name="Wortman J."/>
            <person name="Nusbaum C."/>
            <person name="Birren B."/>
        </authorList>
    </citation>
    <scope>NUCLEOTIDE SEQUENCE [LARGE SCALE GENOMIC DNA]</scope>
    <source>
        <strain evidence="2 3">CBS 43764</strain>
    </source>
</reference>
<gene>
    <name evidence="2" type="ORF">PV09_03172</name>
</gene>
<protein>
    <recommendedName>
        <fullName evidence="1">Heterokaryon incompatibility domain-containing protein</fullName>
    </recommendedName>
</protein>
<dbReference type="InParanoid" id="A0A0D2AGB7"/>